<keyword evidence="2" id="KW-1185">Reference proteome</keyword>
<sequence>MAFRATQILKQSLKLRPAFELALRSSCLQLVLARWGLETAALMGLRGEQTANDDDRKARAVEAITSALYESGLDDHATDAEKTMLDKPYRSWEYNDYVYGDHWESLGVLQWLLGRQHTIPAYYSNFDRARLFQNSGILPADPSTIEKFVDSFMSSQIHQTFDHQQLQHAVDVSEAWMWRARAQVLLGLRDEIVKADQKNEQENTPLEAALRARHIPHSLRKMTADLPKTIPLAAQQAFDKGILAELEGNDFAIAVEMKEDSGNSSGQRKIANVPYPNLDSDHLDSLRKIAESRFLAFAWALSKIDDWDVEKTSELVSINPINAIWTPDPN</sequence>
<reference evidence="1" key="1">
    <citation type="submission" date="2022-07" db="EMBL/GenBank/DDBJ databases">
        <title>Phylogenomic reconstructions and comparative analyses of Kickxellomycotina fungi.</title>
        <authorList>
            <person name="Reynolds N.K."/>
            <person name="Stajich J.E."/>
            <person name="Barry K."/>
            <person name="Grigoriev I.V."/>
            <person name="Crous P."/>
            <person name="Smith M.E."/>
        </authorList>
    </citation>
    <scope>NUCLEOTIDE SEQUENCE</scope>
    <source>
        <strain evidence="1">NRRL 1566</strain>
    </source>
</reference>
<protein>
    <submittedName>
        <fullName evidence="1">Uncharacterized protein</fullName>
    </submittedName>
</protein>
<name>A0A9W8M175_9FUNG</name>
<accession>A0A9W8M175</accession>
<dbReference type="AlphaFoldDB" id="A0A9W8M175"/>
<evidence type="ECO:0000313" key="1">
    <source>
        <dbReference type="EMBL" id="KAJ2852081.1"/>
    </source>
</evidence>
<dbReference type="EMBL" id="JANBUW010000006">
    <property type="protein sequence ID" value="KAJ2852081.1"/>
    <property type="molecule type" value="Genomic_DNA"/>
</dbReference>
<comment type="caution">
    <text evidence="1">The sequence shown here is derived from an EMBL/GenBank/DDBJ whole genome shotgun (WGS) entry which is preliminary data.</text>
</comment>
<proteinExistence type="predicted"/>
<gene>
    <name evidence="1" type="ORF">IWW36_000660</name>
</gene>
<dbReference type="Proteomes" id="UP001139887">
    <property type="component" value="Unassembled WGS sequence"/>
</dbReference>
<dbReference type="OrthoDB" id="2103572at2759"/>
<evidence type="ECO:0000313" key="2">
    <source>
        <dbReference type="Proteomes" id="UP001139887"/>
    </source>
</evidence>
<organism evidence="1 2">
    <name type="scientific">Coemansia brasiliensis</name>
    <dbReference type="NCBI Taxonomy" id="2650707"/>
    <lineage>
        <taxon>Eukaryota</taxon>
        <taxon>Fungi</taxon>
        <taxon>Fungi incertae sedis</taxon>
        <taxon>Zoopagomycota</taxon>
        <taxon>Kickxellomycotina</taxon>
        <taxon>Kickxellomycetes</taxon>
        <taxon>Kickxellales</taxon>
        <taxon>Kickxellaceae</taxon>
        <taxon>Coemansia</taxon>
    </lineage>
</organism>